<dbReference type="EMBL" id="JNCA01000013">
    <property type="protein sequence ID" value="KDN55546.1"/>
    <property type="molecule type" value="Genomic_DNA"/>
</dbReference>
<dbReference type="RefSeq" id="WP_035659131.1">
    <property type="nucleotide sequence ID" value="NZ_JNCA01000013.1"/>
</dbReference>
<sequence>MKPIKFIYIILLALLSFFSSVEFCKHSSEFRKHHFAQDIFTTAEIPELEPSTVSMSNDMKARFTVKKKAKPRVEESENRSVKNLYQTSFSFLALKEKKIYSIAAIYNIQRQILLHLYHLF</sequence>
<proteinExistence type="predicted"/>
<evidence type="ECO:0000313" key="2">
    <source>
        <dbReference type="Proteomes" id="UP000027064"/>
    </source>
</evidence>
<dbReference type="eggNOG" id="ENOG5030YQ1">
    <property type="taxonomic scope" value="Bacteria"/>
</dbReference>
<reference evidence="1 2" key="1">
    <citation type="submission" date="2014-05" db="EMBL/GenBank/DDBJ databases">
        <title>Genome Sequence of Flavobacterium sp. EM1321.</title>
        <authorList>
            <person name="Shin S.-K."/>
            <person name="Yi H."/>
        </authorList>
    </citation>
    <scope>NUCLEOTIDE SEQUENCE [LARGE SCALE GENOMIC DNA]</scope>
    <source>
        <strain evidence="1 2">EM1321</strain>
    </source>
</reference>
<organism evidence="1 2">
    <name type="scientific">Flavobacterium seoulense</name>
    <dbReference type="NCBI Taxonomy" id="1492738"/>
    <lineage>
        <taxon>Bacteria</taxon>
        <taxon>Pseudomonadati</taxon>
        <taxon>Bacteroidota</taxon>
        <taxon>Flavobacteriia</taxon>
        <taxon>Flavobacteriales</taxon>
        <taxon>Flavobacteriaceae</taxon>
        <taxon>Flavobacterium</taxon>
    </lineage>
</organism>
<name>A0A066WNW6_9FLAO</name>
<dbReference type="OrthoDB" id="1374698at2"/>
<protein>
    <submittedName>
        <fullName evidence="1">Uncharacterized protein</fullName>
    </submittedName>
</protein>
<gene>
    <name evidence="1" type="ORF">FEM21_14290</name>
</gene>
<dbReference type="PATRIC" id="fig|1492738.3.peg.1421"/>
<evidence type="ECO:0000313" key="1">
    <source>
        <dbReference type="EMBL" id="KDN55546.1"/>
    </source>
</evidence>
<comment type="caution">
    <text evidence="1">The sequence shown here is derived from an EMBL/GenBank/DDBJ whole genome shotgun (WGS) entry which is preliminary data.</text>
</comment>
<dbReference type="AlphaFoldDB" id="A0A066WNW6"/>
<dbReference type="STRING" id="1492738.FEM21_14290"/>
<keyword evidence="2" id="KW-1185">Reference proteome</keyword>
<accession>A0A066WNW6</accession>
<dbReference type="Proteomes" id="UP000027064">
    <property type="component" value="Unassembled WGS sequence"/>
</dbReference>